<comment type="function">
    <text evidence="1 10">Produces ATP from ADP in the presence of a proton gradient across the membrane.</text>
</comment>
<evidence type="ECO:0000256" key="3">
    <source>
        <dbReference type="ARBA" id="ARBA00005712"/>
    </source>
</evidence>
<feature type="coiled-coil region" evidence="12">
    <location>
        <begin position="93"/>
        <end position="120"/>
    </location>
</feature>
<dbReference type="EMBL" id="JBHRSL010000010">
    <property type="protein sequence ID" value="MFC3052731.1"/>
    <property type="molecule type" value="Genomic_DNA"/>
</dbReference>
<proteinExistence type="inferred from homology"/>
<keyword evidence="9 10" id="KW-0066">ATP synthesis</keyword>
<dbReference type="NCBIfam" id="NF009983">
    <property type="entry name" value="PRK13449.1"/>
    <property type="match status" value="1"/>
</dbReference>
<evidence type="ECO:0000259" key="13">
    <source>
        <dbReference type="Pfam" id="PF02823"/>
    </source>
</evidence>
<evidence type="ECO:0000256" key="11">
    <source>
        <dbReference type="RuleBase" id="RU003656"/>
    </source>
</evidence>
<comment type="subcellular location">
    <subcellularLocation>
        <location evidence="10">Cell membrane</location>
        <topology evidence="10">Peripheral membrane protein</topology>
    </subcellularLocation>
    <subcellularLocation>
        <location evidence="2">Endomembrane system</location>
        <topology evidence="2">Peripheral membrane protein</topology>
    </subcellularLocation>
</comment>
<dbReference type="NCBIfam" id="TIGR01216">
    <property type="entry name" value="ATP_synt_epsi"/>
    <property type="match status" value="1"/>
</dbReference>
<keyword evidence="10" id="KW-1003">Cell membrane</keyword>
<name>A0ABV7D6J2_9PROT</name>
<evidence type="ECO:0000256" key="2">
    <source>
        <dbReference type="ARBA" id="ARBA00004184"/>
    </source>
</evidence>
<dbReference type="NCBIfam" id="NF001851">
    <property type="entry name" value="PRK00571.2-4"/>
    <property type="match status" value="1"/>
</dbReference>
<dbReference type="PANTHER" id="PTHR13822">
    <property type="entry name" value="ATP SYNTHASE DELTA/EPSILON CHAIN"/>
    <property type="match status" value="1"/>
</dbReference>
<evidence type="ECO:0000256" key="7">
    <source>
        <dbReference type="ARBA" id="ARBA00023136"/>
    </source>
</evidence>
<dbReference type="Gene3D" id="2.60.15.10">
    <property type="entry name" value="F0F1 ATP synthase delta/epsilon subunit, N-terminal"/>
    <property type="match status" value="1"/>
</dbReference>
<evidence type="ECO:0000256" key="12">
    <source>
        <dbReference type="SAM" id="Coils"/>
    </source>
</evidence>
<protein>
    <recommendedName>
        <fullName evidence="10">ATP synthase epsilon chain</fullName>
    </recommendedName>
    <alternativeName>
        <fullName evidence="10">ATP synthase F1 sector epsilon subunit</fullName>
    </alternativeName>
    <alternativeName>
        <fullName evidence="10">F-ATPase epsilon subunit</fullName>
    </alternativeName>
</protein>
<keyword evidence="6 10" id="KW-0406">Ion transport</keyword>
<dbReference type="InterPro" id="IPR036771">
    <property type="entry name" value="ATPsynth_dsu/esu_N"/>
</dbReference>
<evidence type="ECO:0000256" key="1">
    <source>
        <dbReference type="ARBA" id="ARBA00003543"/>
    </source>
</evidence>
<keyword evidence="12" id="KW-0175">Coiled coil</keyword>
<reference evidence="15" key="1">
    <citation type="journal article" date="2019" name="Int. J. Syst. Evol. Microbiol.">
        <title>The Global Catalogue of Microorganisms (GCM) 10K type strain sequencing project: providing services to taxonomists for standard genome sequencing and annotation.</title>
        <authorList>
            <consortium name="The Broad Institute Genomics Platform"/>
            <consortium name="The Broad Institute Genome Sequencing Center for Infectious Disease"/>
            <person name="Wu L."/>
            <person name="Ma J."/>
        </authorList>
    </citation>
    <scope>NUCLEOTIDE SEQUENCE [LARGE SCALE GENOMIC DNA]</scope>
    <source>
        <strain evidence="15">KCTC 62164</strain>
    </source>
</reference>
<evidence type="ECO:0000313" key="14">
    <source>
        <dbReference type="EMBL" id="MFC3052731.1"/>
    </source>
</evidence>
<keyword evidence="7 10" id="KW-0472">Membrane</keyword>
<evidence type="ECO:0000313" key="15">
    <source>
        <dbReference type="Proteomes" id="UP001595444"/>
    </source>
</evidence>
<evidence type="ECO:0000256" key="4">
    <source>
        <dbReference type="ARBA" id="ARBA00022448"/>
    </source>
</evidence>
<evidence type="ECO:0000256" key="8">
    <source>
        <dbReference type="ARBA" id="ARBA00023196"/>
    </source>
</evidence>
<feature type="domain" description="ATP synthase F1 complex delta/epsilon subunit N-terminal" evidence="13">
    <location>
        <begin position="5"/>
        <end position="84"/>
    </location>
</feature>
<dbReference type="RefSeq" id="WP_194213619.1">
    <property type="nucleotide sequence ID" value="NZ_CP061205.1"/>
</dbReference>
<keyword evidence="8 10" id="KW-0139">CF(1)</keyword>
<comment type="similarity">
    <text evidence="3 10 11">Belongs to the ATPase epsilon chain family.</text>
</comment>
<dbReference type="HAMAP" id="MF_00530">
    <property type="entry name" value="ATP_synth_epsil_bac"/>
    <property type="match status" value="1"/>
</dbReference>
<dbReference type="Proteomes" id="UP001595444">
    <property type="component" value="Unassembled WGS sequence"/>
</dbReference>
<gene>
    <name evidence="10" type="primary">atpC</name>
    <name evidence="14" type="ORF">ACFOKA_12525</name>
</gene>
<evidence type="ECO:0000256" key="5">
    <source>
        <dbReference type="ARBA" id="ARBA00022781"/>
    </source>
</evidence>
<keyword evidence="4 10" id="KW-0813">Transport</keyword>
<keyword evidence="5 10" id="KW-0375">Hydrogen ion transport</keyword>
<dbReference type="SUPFAM" id="SSF51344">
    <property type="entry name" value="Epsilon subunit of F1F0-ATP synthase N-terminal domain"/>
    <property type="match status" value="1"/>
</dbReference>
<evidence type="ECO:0000256" key="10">
    <source>
        <dbReference type="HAMAP-Rule" id="MF_00530"/>
    </source>
</evidence>
<organism evidence="14 15">
    <name type="scientific">Kordiimonas pumila</name>
    <dbReference type="NCBI Taxonomy" id="2161677"/>
    <lineage>
        <taxon>Bacteria</taxon>
        <taxon>Pseudomonadati</taxon>
        <taxon>Pseudomonadota</taxon>
        <taxon>Alphaproteobacteria</taxon>
        <taxon>Kordiimonadales</taxon>
        <taxon>Kordiimonadaceae</taxon>
        <taxon>Kordiimonas</taxon>
    </lineage>
</organism>
<accession>A0ABV7D6J2</accession>
<dbReference type="InterPro" id="IPR001469">
    <property type="entry name" value="ATP_synth_F1_dsu/esu"/>
</dbReference>
<dbReference type="InterPro" id="IPR020546">
    <property type="entry name" value="ATP_synth_F1_dsu/esu_N"/>
</dbReference>
<sequence length="135" mass="14691">MTDTLHFEIVSPERLLKDEDVAMVVVPGAEGQFTALPSHAPMMSTLKPGVVEIYVSESSEPERLFIKGGLAQINPKGLTILAEETLALDDIDTADLATKIANTREDIEDAKDDVERGLLEKELKWMLALSEVAAA</sequence>
<comment type="subunit">
    <text evidence="10 11">F-type ATPases have 2 components, CF(1) - the catalytic core - and CF(0) - the membrane proton channel. CF(1) has five subunits: alpha(3), beta(3), gamma(1), delta(1), epsilon(1). CF(0) has three main subunits: a, b and c.</text>
</comment>
<dbReference type="CDD" id="cd12152">
    <property type="entry name" value="F1-ATPase_delta"/>
    <property type="match status" value="1"/>
</dbReference>
<dbReference type="Pfam" id="PF02823">
    <property type="entry name" value="ATP-synt_DE_N"/>
    <property type="match status" value="1"/>
</dbReference>
<evidence type="ECO:0000256" key="6">
    <source>
        <dbReference type="ARBA" id="ARBA00023065"/>
    </source>
</evidence>
<comment type="caution">
    <text evidence="14">The sequence shown here is derived from an EMBL/GenBank/DDBJ whole genome shotgun (WGS) entry which is preliminary data.</text>
</comment>
<evidence type="ECO:0000256" key="9">
    <source>
        <dbReference type="ARBA" id="ARBA00023310"/>
    </source>
</evidence>
<dbReference type="PANTHER" id="PTHR13822:SF10">
    <property type="entry name" value="ATP SYNTHASE EPSILON CHAIN, CHLOROPLASTIC"/>
    <property type="match status" value="1"/>
</dbReference>
<keyword evidence="15" id="KW-1185">Reference proteome</keyword>